<gene>
    <name evidence="2" type="ORF">EHQ59_04160</name>
</gene>
<proteinExistence type="predicted"/>
<dbReference type="Proteomes" id="UP000297609">
    <property type="component" value="Unassembled WGS sequence"/>
</dbReference>
<name>A0A4R9JTQ6_9LEPT</name>
<evidence type="ECO:0000313" key="2">
    <source>
        <dbReference type="EMBL" id="TGL55610.1"/>
    </source>
</evidence>
<keyword evidence="3" id="KW-1185">Reference proteome</keyword>
<sequence length="224" mass="26365">MKPINIERKVSKGRNLSLTVYHNGRVVLKHPSSYPKHQIDNFLNEKIDWIQDKLKKIPKDIPNKLNFEPGETIPIFGEMFSISLNEKESFWDPNQAFFIQPFKTELKRQKNAKLILKSILLKKITPIIEKYESNLKTKVTKVSIKPMRSLWGSCNFKNAISINLSLVHCPNFVVEYIVLHEIAHTLQHNHSKKFWDIIKSQDPNYKLAEKWLKETGKKYIHYLN</sequence>
<dbReference type="PANTHER" id="PTHR30399">
    <property type="entry name" value="UNCHARACTERIZED PROTEIN YGJP"/>
    <property type="match status" value="1"/>
</dbReference>
<protein>
    <submittedName>
        <fullName evidence="2">M48 family peptidase</fullName>
    </submittedName>
</protein>
<dbReference type="CDD" id="cd07344">
    <property type="entry name" value="M48_yhfN_like"/>
    <property type="match status" value="1"/>
</dbReference>
<dbReference type="AlphaFoldDB" id="A0A4R9JTQ6"/>
<evidence type="ECO:0000313" key="3">
    <source>
        <dbReference type="Proteomes" id="UP000297609"/>
    </source>
</evidence>
<evidence type="ECO:0000259" key="1">
    <source>
        <dbReference type="Pfam" id="PF01863"/>
    </source>
</evidence>
<dbReference type="PANTHER" id="PTHR30399:SF1">
    <property type="entry name" value="UTP PYROPHOSPHATASE"/>
    <property type="match status" value="1"/>
</dbReference>
<dbReference type="InterPro" id="IPR002725">
    <property type="entry name" value="YgjP-like_metallopeptidase"/>
</dbReference>
<reference evidence="2" key="1">
    <citation type="journal article" date="2019" name="PLoS Negl. Trop. Dis.">
        <title>Revisiting the worldwide diversity of Leptospira species in the environment.</title>
        <authorList>
            <person name="Vincent A.T."/>
            <person name="Schiettekatte O."/>
            <person name="Bourhy P."/>
            <person name="Veyrier F.J."/>
            <person name="Picardeau M."/>
        </authorList>
    </citation>
    <scope>NUCLEOTIDE SEQUENCE [LARGE SCALE GENOMIC DNA]</scope>
    <source>
        <strain evidence="2">201702454</strain>
    </source>
</reference>
<dbReference type="InterPro" id="IPR053136">
    <property type="entry name" value="UTP_pyrophosphatase-like"/>
</dbReference>
<feature type="domain" description="YgjP-like metallopeptidase" evidence="1">
    <location>
        <begin position="14"/>
        <end position="214"/>
    </location>
</feature>
<dbReference type="OrthoDB" id="9811177at2"/>
<dbReference type="RefSeq" id="WP_135617883.1">
    <property type="nucleotide sequence ID" value="NZ_RQGG01000010.1"/>
</dbReference>
<dbReference type="EMBL" id="RQGG01000010">
    <property type="protein sequence ID" value="TGL55610.1"/>
    <property type="molecule type" value="Genomic_DNA"/>
</dbReference>
<comment type="caution">
    <text evidence="2">The sequence shown here is derived from an EMBL/GenBank/DDBJ whole genome shotgun (WGS) entry which is preliminary data.</text>
</comment>
<dbReference type="Gene3D" id="3.30.2010.10">
    <property type="entry name" value="Metalloproteases ('zincins'), catalytic domain"/>
    <property type="match status" value="1"/>
</dbReference>
<organism evidence="2 3">
    <name type="scientific">Leptospira kemamanensis</name>
    <dbReference type="NCBI Taxonomy" id="2484942"/>
    <lineage>
        <taxon>Bacteria</taxon>
        <taxon>Pseudomonadati</taxon>
        <taxon>Spirochaetota</taxon>
        <taxon>Spirochaetia</taxon>
        <taxon>Leptospirales</taxon>
        <taxon>Leptospiraceae</taxon>
        <taxon>Leptospira</taxon>
    </lineage>
</organism>
<dbReference type="Pfam" id="PF01863">
    <property type="entry name" value="YgjP-like"/>
    <property type="match status" value="1"/>
</dbReference>
<accession>A0A4R9JTQ6</accession>